<reference evidence="9 10" key="1">
    <citation type="submission" date="2016-04" db="EMBL/GenBank/DDBJ databases">
        <title>Draft genome sequence of freshwater magnetotactic bacteria Magnetospirillum marisnigri SP-1 and Magnetospirillum moscoviense BB-1.</title>
        <authorList>
            <person name="Koziaeva V."/>
            <person name="Dziuba M.V."/>
            <person name="Ivanov T.M."/>
            <person name="Kuznetsov B."/>
            <person name="Grouzdev D.S."/>
        </authorList>
    </citation>
    <scope>NUCLEOTIDE SEQUENCE [LARGE SCALE GENOMIC DNA]</scope>
    <source>
        <strain evidence="9 10">SP-1</strain>
    </source>
</reference>
<dbReference type="NCBIfam" id="TIGR01181">
    <property type="entry name" value="dTDP_gluc_dehyt"/>
    <property type="match status" value="1"/>
</dbReference>
<dbReference type="Gene3D" id="3.40.50.720">
    <property type="entry name" value="NAD(P)-binding Rossmann-like Domain"/>
    <property type="match status" value="1"/>
</dbReference>
<feature type="domain" description="NAD(P)-binding" evidence="8">
    <location>
        <begin position="4"/>
        <end position="321"/>
    </location>
</feature>
<evidence type="ECO:0000256" key="1">
    <source>
        <dbReference type="ARBA" id="ARBA00001539"/>
    </source>
</evidence>
<dbReference type="Gene3D" id="3.90.25.10">
    <property type="entry name" value="UDP-galactose 4-epimerase, domain 1"/>
    <property type="match status" value="1"/>
</dbReference>
<dbReference type="GO" id="GO:0009225">
    <property type="term" value="P:nucleotide-sugar metabolic process"/>
    <property type="evidence" value="ECO:0007669"/>
    <property type="project" value="InterPro"/>
</dbReference>
<dbReference type="EMBL" id="LWQT01000028">
    <property type="protein sequence ID" value="OAN54654.1"/>
    <property type="molecule type" value="Genomic_DNA"/>
</dbReference>
<gene>
    <name evidence="9" type="ORF">A6A04_12070</name>
</gene>
<evidence type="ECO:0000256" key="4">
    <source>
        <dbReference type="ARBA" id="ARBA00011990"/>
    </source>
</evidence>
<organism evidence="9 10">
    <name type="scientific">Paramagnetospirillum marisnigri</name>
    <dbReference type="NCBI Taxonomy" id="1285242"/>
    <lineage>
        <taxon>Bacteria</taxon>
        <taxon>Pseudomonadati</taxon>
        <taxon>Pseudomonadota</taxon>
        <taxon>Alphaproteobacteria</taxon>
        <taxon>Rhodospirillales</taxon>
        <taxon>Magnetospirillaceae</taxon>
        <taxon>Paramagnetospirillum</taxon>
    </lineage>
</organism>
<proteinExistence type="inferred from homology"/>
<accession>A0A178MWC1</accession>
<dbReference type="PANTHER" id="PTHR43000">
    <property type="entry name" value="DTDP-D-GLUCOSE 4,6-DEHYDRATASE-RELATED"/>
    <property type="match status" value="1"/>
</dbReference>
<dbReference type="Pfam" id="PF16363">
    <property type="entry name" value="GDP_Man_Dehyd"/>
    <property type="match status" value="1"/>
</dbReference>
<keyword evidence="5" id="KW-0520">NAD</keyword>
<dbReference type="GO" id="GO:0008460">
    <property type="term" value="F:dTDP-glucose 4,6-dehydratase activity"/>
    <property type="evidence" value="ECO:0007669"/>
    <property type="project" value="UniProtKB-EC"/>
</dbReference>
<protein>
    <recommendedName>
        <fullName evidence="4 7">dTDP-glucose 4,6-dehydratase</fullName>
        <ecNumber evidence="4 7">4.2.1.46</ecNumber>
    </recommendedName>
</protein>
<evidence type="ECO:0000256" key="7">
    <source>
        <dbReference type="RuleBase" id="RU004473"/>
    </source>
</evidence>
<evidence type="ECO:0000256" key="6">
    <source>
        <dbReference type="ARBA" id="ARBA00023239"/>
    </source>
</evidence>
<dbReference type="Proteomes" id="UP000078428">
    <property type="component" value="Unassembled WGS sequence"/>
</dbReference>
<keyword evidence="10" id="KW-1185">Reference proteome</keyword>
<sequence>MRALVTGGAGFIGSTLVRQLMAETDGTVLTVDKLTYAGRLENLDGVLDDPRHAFAKEDIADRAAMTRLFSEFKPDMVFHLAAESHVDRSIDSAGEFITTNIVGTFVLLECALAHYRGLEGTAKERFRFVHVSTDEVYGSLEPGDMFRETSPYQPNSPYAASKASADLLVRAWVKTHGLPCVITNCSNNYGPRQYPEKLIPLTILNMAEGKPIPIYGDGGQIRDWLHVEDHARALRLIGEKGRVGETYCIGGEAESTNMDLVLTLCAAFDELKPNVAWAPHKSLITHVKDRPGHDRRYATDITKLKTELGWAPRWTLKDGLAATIRWYLDNTAWREAIDAEARARRGTG</sequence>
<dbReference type="EC" id="4.2.1.46" evidence="4 7"/>
<evidence type="ECO:0000259" key="8">
    <source>
        <dbReference type="Pfam" id="PF16363"/>
    </source>
</evidence>
<evidence type="ECO:0000313" key="9">
    <source>
        <dbReference type="EMBL" id="OAN54654.1"/>
    </source>
</evidence>
<evidence type="ECO:0000256" key="5">
    <source>
        <dbReference type="ARBA" id="ARBA00023027"/>
    </source>
</evidence>
<comment type="catalytic activity">
    <reaction evidence="1 7">
        <text>dTDP-alpha-D-glucose = dTDP-4-dehydro-6-deoxy-alpha-D-glucose + H2O</text>
        <dbReference type="Rhea" id="RHEA:17221"/>
        <dbReference type="ChEBI" id="CHEBI:15377"/>
        <dbReference type="ChEBI" id="CHEBI:57477"/>
        <dbReference type="ChEBI" id="CHEBI:57649"/>
        <dbReference type="EC" id="4.2.1.46"/>
    </reaction>
</comment>
<comment type="caution">
    <text evidence="9">The sequence shown here is derived from an EMBL/GenBank/DDBJ whole genome shotgun (WGS) entry which is preliminary data.</text>
</comment>
<keyword evidence="6 7" id="KW-0456">Lyase</keyword>
<dbReference type="STRING" id="1285242.A6A04_12070"/>
<dbReference type="InterPro" id="IPR036291">
    <property type="entry name" value="NAD(P)-bd_dom_sf"/>
</dbReference>
<dbReference type="InterPro" id="IPR005888">
    <property type="entry name" value="dTDP_Gluc_deHydtase"/>
</dbReference>
<name>A0A178MWC1_9PROT</name>
<dbReference type="CDD" id="cd05246">
    <property type="entry name" value="dTDP_GD_SDR_e"/>
    <property type="match status" value="1"/>
</dbReference>
<dbReference type="SUPFAM" id="SSF51735">
    <property type="entry name" value="NAD(P)-binding Rossmann-fold domains"/>
    <property type="match status" value="1"/>
</dbReference>
<dbReference type="InterPro" id="IPR016040">
    <property type="entry name" value="NAD(P)-bd_dom"/>
</dbReference>
<evidence type="ECO:0000256" key="3">
    <source>
        <dbReference type="ARBA" id="ARBA00008178"/>
    </source>
</evidence>
<comment type="cofactor">
    <cofactor evidence="2 7">
        <name>NAD(+)</name>
        <dbReference type="ChEBI" id="CHEBI:57540"/>
    </cofactor>
</comment>
<evidence type="ECO:0000256" key="2">
    <source>
        <dbReference type="ARBA" id="ARBA00001911"/>
    </source>
</evidence>
<evidence type="ECO:0000313" key="10">
    <source>
        <dbReference type="Proteomes" id="UP000078428"/>
    </source>
</evidence>
<dbReference type="OrthoDB" id="9801785at2"/>
<comment type="similarity">
    <text evidence="3 7">Belongs to the NAD(P)-dependent epimerase/dehydratase family. dTDP-glucose dehydratase subfamily.</text>
</comment>
<dbReference type="AlphaFoldDB" id="A0A178MWC1"/>
<dbReference type="RefSeq" id="WP_068489580.1">
    <property type="nucleotide sequence ID" value="NZ_LWQT01000028.1"/>
</dbReference>